<protein>
    <submittedName>
        <fullName evidence="1">Uncharacterized protein</fullName>
    </submittedName>
</protein>
<dbReference type="Proteomes" id="UP000018468">
    <property type="component" value="Linkage group LG28"/>
</dbReference>
<dbReference type="EMBL" id="AHAT01033836">
    <property type="status" value="NOT_ANNOTATED_CDS"/>
    <property type="molecule type" value="Genomic_DNA"/>
</dbReference>
<organism evidence="1 2">
    <name type="scientific">Lepisosteus oculatus</name>
    <name type="common">Spotted gar</name>
    <dbReference type="NCBI Taxonomy" id="7918"/>
    <lineage>
        <taxon>Eukaryota</taxon>
        <taxon>Metazoa</taxon>
        <taxon>Chordata</taxon>
        <taxon>Craniata</taxon>
        <taxon>Vertebrata</taxon>
        <taxon>Euteleostomi</taxon>
        <taxon>Actinopterygii</taxon>
        <taxon>Neopterygii</taxon>
        <taxon>Holostei</taxon>
        <taxon>Semionotiformes</taxon>
        <taxon>Lepisosteidae</taxon>
        <taxon>Lepisosteus</taxon>
    </lineage>
</organism>
<proteinExistence type="predicted"/>
<reference evidence="1" key="2">
    <citation type="submission" date="2025-08" db="UniProtKB">
        <authorList>
            <consortium name="Ensembl"/>
        </authorList>
    </citation>
    <scope>IDENTIFICATION</scope>
</reference>
<dbReference type="Bgee" id="ENSLOCG00000002021">
    <property type="expression patterns" value="Expressed in testis and 4 other cell types or tissues"/>
</dbReference>
<dbReference type="GO" id="GO:0003677">
    <property type="term" value="F:DNA binding"/>
    <property type="evidence" value="ECO:0007669"/>
    <property type="project" value="InterPro"/>
</dbReference>
<dbReference type="STRING" id="7918.ENSLOCP00000002335"/>
<dbReference type="InterPro" id="IPR027816">
    <property type="entry name" value="MAJIN"/>
</dbReference>
<reference evidence="2" key="1">
    <citation type="submission" date="2011-12" db="EMBL/GenBank/DDBJ databases">
        <title>The Draft Genome of Lepisosteus oculatus.</title>
        <authorList>
            <consortium name="The Broad Institute Genome Assembly &amp; Analysis Group"/>
            <consortium name="Computational R&amp;D Group"/>
            <consortium name="and Sequencing Platform"/>
            <person name="Di Palma F."/>
            <person name="Alfoldi J."/>
            <person name="Johnson J."/>
            <person name="Berlin A."/>
            <person name="Gnerre S."/>
            <person name="Jaffe D."/>
            <person name="MacCallum I."/>
            <person name="Young S."/>
            <person name="Walker B.J."/>
            <person name="Lander E.S."/>
            <person name="Lindblad-Toh K."/>
        </authorList>
    </citation>
    <scope>NUCLEOTIDE SEQUENCE [LARGE SCALE GENOMIC DNA]</scope>
</reference>
<name>W5M1S7_LEPOC</name>
<dbReference type="PANTHER" id="PTHR35824:SF1">
    <property type="entry name" value="MEMBRANE-ANCHORED JUNCTION PROTEIN"/>
    <property type="match status" value="1"/>
</dbReference>
<accession>W5M1S7</accession>
<reference evidence="1" key="3">
    <citation type="submission" date="2025-09" db="UniProtKB">
        <authorList>
            <consortium name="Ensembl"/>
        </authorList>
    </citation>
    <scope>IDENTIFICATION</scope>
</reference>
<dbReference type="PANTHER" id="PTHR35824">
    <property type="entry name" value="MEMBRANE-ANCHORED JUNCTION PROTEIN MAJIN"/>
    <property type="match status" value="1"/>
</dbReference>
<dbReference type="GeneTree" id="ENSGT01060000249679"/>
<dbReference type="eggNOG" id="ENOG502S50S">
    <property type="taxonomic scope" value="Eukaryota"/>
</dbReference>
<evidence type="ECO:0000313" key="1">
    <source>
        <dbReference type="Ensembl" id="ENSLOCP00000002335.1"/>
    </source>
</evidence>
<keyword evidence="2" id="KW-1185">Reference proteome</keyword>
<evidence type="ECO:0000313" key="2">
    <source>
        <dbReference type="Proteomes" id="UP000018468"/>
    </source>
</evidence>
<dbReference type="HOGENOM" id="CLU_2298051_0_0_1"/>
<dbReference type="Pfam" id="PF15077">
    <property type="entry name" value="MAJIN"/>
    <property type="match status" value="1"/>
</dbReference>
<dbReference type="InParanoid" id="W5M1S7"/>
<sequence>DIGLLRPDTSRTRGRFGRDVRLCVFLFCSREEIPADEHVTQELEDAVRVVLANLDSLQPFATEHFNIFPYKSQWERVSKLTFLQGSSALHAYPFVCTLYVE</sequence>
<dbReference type="AlphaFoldDB" id="W5M1S7"/>
<dbReference type="Ensembl" id="ENSLOCT00000002340.1">
    <property type="protein sequence ID" value="ENSLOCP00000002335.1"/>
    <property type="gene ID" value="ENSLOCG00000002021.1"/>
</dbReference>